<name>A0AAQ3N1G8_VIGMU</name>
<dbReference type="NCBIfam" id="TIGR00756">
    <property type="entry name" value="PPR"/>
    <property type="match status" value="4"/>
</dbReference>
<organism evidence="4 5">
    <name type="scientific">Vigna mungo</name>
    <name type="common">Black gram</name>
    <name type="synonym">Phaseolus mungo</name>
    <dbReference type="NCBI Taxonomy" id="3915"/>
    <lineage>
        <taxon>Eukaryota</taxon>
        <taxon>Viridiplantae</taxon>
        <taxon>Streptophyta</taxon>
        <taxon>Embryophyta</taxon>
        <taxon>Tracheophyta</taxon>
        <taxon>Spermatophyta</taxon>
        <taxon>Magnoliopsida</taxon>
        <taxon>eudicotyledons</taxon>
        <taxon>Gunneridae</taxon>
        <taxon>Pentapetalae</taxon>
        <taxon>rosids</taxon>
        <taxon>fabids</taxon>
        <taxon>Fabales</taxon>
        <taxon>Fabaceae</taxon>
        <taxon>Papilionoideae</taxon>
        <taxon>50 kb inversion clade</taxon>
        <taxon>NPAAA clade</taxon>
        <taxon>indigoferoid/millettioid clade</taxon>
        <taxon>Phaseoleae</taxon>
        <taxon>Vigna</taxon>
    </lineage>
</organism>
<feature type="repeat" description="PPR" evidence="2">
    <location>
        <begin position="547"/>
        <end position="581"/>
    </location>
</feature>
<reference evidence="4 5" key="1">
    <citation type="journal article" date="2023" name="Life. Sci Alliance">
        <title>Evolutionary insights into 3D genome organization and epigenetic landscape of Vigna mungo.</title>
        <authorList>
            <person name="Junaid A."/>
            <person name="Singh B."/>
            <person name="Bhatia S."/>
        </authorList>
    </citation>
    <scope>NUCLEOTIDE SEQUENCE [LARGE SCALE GENOMIC DNA]</scope>
    <source>
        <strain evidence="4">Urdbean</strain>
    </source>
</reference>
<feature type="repeat" description="PPR" evidence="2">
    <location>
        <begin position="582"/>
        <end position="616"/>
    </location>
</feature>
<dbReference type="Gene3D" id="1.25.40.10">
    <property type="entry name" value="Tetratricopeptide repeat domain"/>
    <property type="match status" value="3"/>
</dbReference>
<evidence type="ECO:0000313" key="4">
    <source>
        <dbReference type="EMBL" id="WVZ00850.1"/>
    </source>
</evidence>
<dbReference type="AlphaFoldDB" id="A0AAQ3N1G8"/>
<accession>A0AAQ3N1G8</accession>
<evidence type="ECO:0000256" key="1">
    <source>
        <dbReference type="ARBA" id="ARBA00022737"/>
    </source>
</evidence>
<gene>
    <name evidence="4" type="ORF">V8G54_026919</name>
</gene>
<feature type="region of interest" description="Disordered" evidence="3">
    <location>
        <begin position="898"/>
        <end position="919"/>
    </location>
</feature>
<feature type="repeat" description="PPR" evidence="2">
    <location>
        <begin position="652"/>
        <end position="686"/>
    </location>
</feature>
<feature type="region of interest" description="Disordered" evidence="3">
    <location>
        <begin position="812"/>
        <end position="870"/>
    </location>
</feature>
<feature type="compositionally biased region" description="Basic residues" evidence="3">
    <location>
        <begin position="901"/>
        <end position="919"/>
    </location>
</feature>
<evidence type="ECO:0000256" key="3">
    <source>
        <dbReference type="SAM" id="MobiDB-lite"/>
    </source>
</evidence>
<sequence length="919" mass="104101">MISIWPFKVNNLVVPRFEISHSGISDPNRRRRVKLGFVFKVSYCEKVSVFQCTRGYGTVVFSGHSKLDLGCGFLLGCTEPKFGVILKQNKSHIGDLAPPLGWALEDEGVVSELVVEKIDSNGEPFNGESESIKCLHLAQVQDSDCEPKMGVGDNSKEGGKEESDGKVDVRALALRLQTAKTVDDVEEILVDKRDLPLQVFSTIISSFGKEKRMDSAFILFEWMKKRKIETNGSFGPNLFIYNGLLGVVKQSGQFAEMEAILNEMAKDGISYNVVTYNTLMAIYIEKGNYERALNVLEEIRRNGFTLSPVSYSQALLAYRRMEDCNGALSFFVELRENYHRGEIGEDGDGEDWEKEFVKLENFTIRVCYQVMRCWLVSSDNLSNKVLNFLVDMDNAGIPLTRADLERLVWACTREDHYIVVKELYTRIRDRYDKISLSVCNHAIWLMGKAKKWWAALEIYEDLLDKGPKPNNLSYELVVSHFNFLLNAAKRKGIWRWGVRLLNKMEEKGLKPGSKEWNAVLVACSKASETTAAVQIFKRMVENGEKPTMISYGALLSALEKGKLYDDALRVWNHMVKVGVEPNAYTYTIMASIYTAQANFNRVDAIIQEMVTRGIEVTVVTYNAIITGCARNGMSSAAYEWFHRMKVQNITPNEITYEMLIEALANDGKPKLAYQLYTRAKNEGLTLSSKAYDAVVHSSQVNGATTELGLLGPRPADKKKKVQIRKTLTEFYNLAGVPRRRFLISPSQDSWKAHHSKALPHSAATALCRRRPSLSPPFAVAGKRSKSATQRYVFPLPFQKRLKNLGIVAVEERRRRGGSKTTPLRREPEEDAPEFPKESMELPAGERARAGGRRRRESSRGRTPWTAREGVEKRSGWLRGVWSREKLAEELSVTEMVLAARRVGRRAQRGRRRRSEKGRR</sequence>
<keyword evidence="5" id="KW-1185">Reference proteome</keyword>
<feature type="repeat" description="PPR" evidence="2">
    <location>
        <begin position="617"/>
        <end position="651"/>
    </location>
</feature>
<keyword evidence="1" id="KW-0677">Repeat</keyword>
<dbReference type="Pfam" id="PF13041">
    <property type="entry name" value="PPR_2"/>
    <property type="match status" value="2"/>
</dbReference>
<dbReference type="PANTHER" id="PTHR47940">
    <property type="entry name" value="OS12G0283900 PROTEIN"/>
    <property type="match status" value="1"/>
</dbReference>
<dbReference type="PROSITE" id="PS51375">
    <property type="entry name" value="PPR"/>
    <property type="match status" value="9"/>
</dbReference>
<evidence type="ECO:0008006" key="6">
    <source>
        <dbReference type="Google" id="ProtNLM"/>
    </source>
</evidence>
<feature type="repeat" description="PPR" evidence="2">
    <location>
        <begin position="196"/>
        <end position="230"/>
    </location>
</feature>
<feature type="repeat" description="PPR" evidence="2">
    <location>
        <begin position="512"/>
        <end position="546"/>
    </location>
</feature>
<dbReference type="SUPFAM" id="SSF48452">
    <property type="entry name" value="TPR-like"/>
    <property type="match status" value="1"/>
</dbReference>
<feature type="compositionally biased region" description="Basic and acidic residues" evidence="3">
    <location>
        <begin position="823"/>
        <end position="848"/>
    </location>
</feature>
<dbReference type="Pfam" id="PF13812">
    <property type="entry name" value="PPR_3"/>
    <property type="match status" value="1"/>
</dbReference>
<dbReference type="InterPro" id="IPR011990">
    <property type="entry name" value="TPR-like_helical_dom_sf"/>
</dbReference>
<evidence type="ECO:0000313" key="5">
    <source>
        <dbReference type="Proteomes" id="UP001374535"/>
    </source>
</evidence>
<dbReference type="EMBL" id="CP144693">
    <property type="protein sequence ID" value="WVZ00850.1"/>
    <property type="molecule type" value="Genomic_DNA"/>
</dbReference>
<feature type="region of interest" description="Disordered" evidence="3">
    <location>
        <begin position="145"/>
        <end position="164"/>
    </location>
</feature>
<protein>
    <recommendedName>
        <fullName evidence="6">Pentatricopeptide repeat-containing protein</fullName>
    </recommendedName>
</protein>
<proteinExistence type="predicted"/>
<feature type="repeat" description="PPR" evidence="2">
    <location>
        <begin position="477"/>
        <end position="511"/>
    </location>
</feature>
<feature type="repeat" description="PPR" evidence="2">
    <location>
        <begin position="272"/>
        <end position="306"/>
    </location>
</feature>
<evidence type="ECO:0000256" key="2">
    <source>
        <dbReference type="PROSITE-ProRule" id="PRU00708"/>
    </source>
</evidence>
<dbReference type="Proteomes" id="UP001374535">
    <property type="component" value="Chromosome 8"/>
</dbReference>
<feature type="compositionally biased region" description="Basic and acidic residues" evidence="3">
    <location>
        <begin position="154"/>
        <end position="164"/>
    </location>
</feature>
<dbReference type="PANTHER" id="PTHR47940:SF1">
    <property type="entry name" value="PROTEIN LOW PHOTOSYNTHETIC EFFICIENCY 1, CHLOROPLASTIC"/>
    <property type="match status" value="1"/>
</dbReference>
<dbReference type="Pfam" id="PF01535">
    <property type="entry name" value="PPR"/>
    <property type="match status" value="2"/>
</dbReference>
<dbReference type="InterPro" id="IPR002885">
    <property type="entry name" value="PPR_rpt"/>
</dbReference>
<feature type="repeat" description="PPR" evidence="2">
    <location>
        <begin position="237"/>
        <end position="271"/>
    </location>
</feature>
<dbReference type="InterPro" id="IPR053343">
    <property type="entry name" value="PSII_mRNA-binding_protein"/>
</dbReference>